<comment type="similarity">
    <text evidence="6">Belongs to the binding-protein-dependent transport system permease family.</text>
</comment>
<dbReference type="NCBIfam" id="TIGR01097">
    <property type="entry name" value="PhnE"/>
    <property type="match status" value="1"/>
</dbReference>
<evidence type="ECO:0000259" key="7">
    <source>
        <dbReference type="PROSITE" id="PS50928"/>
    </source>
</evidence>
<dbReference type="GO" id="GO:0005886">
    <property type="term" value="C:plasma membrane"/>
    <property type="evidence" value="ECO:0007669"/>
    <property type="project" value="UniProtKB-SubCell"/>
</dbReference>
<reference evidence="8" key="2">
    <citation type="submission" date="2020-09" db="EMBL/GenBank/DDBJ databases">
        <authorList>
            <person name="Sun Q."/>
            <person name="Zhou Y."/>
        </authorList>
    </citation>
    <scope>NUCLEOTIDE SEQUENCE</scope>
    <source>
        <strain evidence="8">CGMCC 1.15880</strain>
    </source>
</reference>
<name>A0A916QWS0_9RHOB</name>
<keyword evidence="2 6" id="KW-0813">Transport</keyword>
<evidence type="ECO:0000313" key="9">
    <source>
        <dbReference type="Proteomes" id="UP000628017"/>
    </source>
</evidence>
<dbReference type="CDD" id="cd06261">
    <property type="entry name" value="TM_PBP2"/>
    <property type="match status" value="1"/>
</dbReference>
<feature type="transmembrane region" description="Helical" evidence="6">
    <location>
        <begin position="240"/>
        <end position="268"/>
    </location>
</feature>
<organism evidence="8 9">
    <name type="scientific">Neptunicoccus cionae</name>
    <dbReference type="NCBI Taxonomy" id="2035344"/>
    <lineage>
        <taxon>Bacteria</taxon>
        <taxon>Pseudomonadati</taxon>
        <taxon>Pseudomonadota</taxon>
        <taxon>Alphaproteobacteria</taxon>
        <taxon>Rhodobacterales</taxon>
        <taxon>Paracoccaceae</taxon>
        <taxon>Neptunicoccus</taxon>
    </lineage>
</organism>
<dbReference type="SUPFAM" id="SSF161098">
    <property type="entry name" value="MetI-like"/>
    <property type="match status" value="1"/>
</dbReference>
<evidence type="ECO:0000256" key="6">
    <source>
        <dbReference type="RuleBase" id="RU363032"/>
    </source>
</evidence>
<dbReference type="InterPro" id="IPR000515">
    <property type="entry name" value="MetI-like"/>
</dbReference>
<reference evidence="8" key="1">
    <citation type="journal article" date="2014" name="Int. J. Syst. Evol. Microbiol.">
        <title>Complete genome sequence of Corynebacterium casei LMG S-19264T (=DSM 44701T), isolated from a smear-ripened cheese.</title>
        <authorList>
            <consortium name="US DOE Joint Genome Institute (JGI-PGF)"/>
            <person name="Walter F."/>
            <person name="Albersmeier A."/>
            <person name="Kalinowski J."/>
            <person name="Ruckert C."/>
        </authorList>
    </citation>
    <scope>NUCLEOTIDE SEQUENCE</scope>
    <source>
        <strain evidence="8">CGMCC 1.15880</strain>
    </source>
</reference>
<feature type="transmembrane region" description="Helical" evidence="6">
    <location>
        <begin position="382"/>
        <end position="404"/>
    </location>
</feature>
<evidence type="ECO:0000256" key="5">
    <source>
        <dbReference type="ARBA" id="ARBA00023136"/>
    </source>
</evidence>
<accession>A0A916QWS0</accession>
<dbReference type="InterPro" id="IPR035906">
    <property type="entry name" value="MetI-like_sf"/>
</dbReference>
<feature type="transmembrane region" description="Helical" evidence="6">
    <location>
        <begin position="410"/>
        <end position="431"/>
    </location>
</feature>
<dbReference type="PANTHER" id="PTHR30043">
    <property type="entry name" value="PHOSPHONATES TRANSPORT SYSTEM PERMEASE PROTEIN"/>
    <property type="match status" value="1"/>
</dbReference>
<dbReference type="Pfam" id="PF00528">
    <property type="entry name" value="BPD_transp_1"/>
    <property type="match status" value="1"/>
</dbReference>
<dbReference type="Gene3D" id="1.10.3720.10">
    <property type="entry name" value="MetI-like"/>
    <property type="match status" value="1"/>
</dbReference>
<feature type="transmembrane region" description="Helical" evidence="6">
    <location>
        <begin position="20"/>
        <end position="39"/>
    </location>
</feature>
<dbReference type="GO" id="GO:0015416">
    <property type="term" value="F:ABC-type phosphonate transporter activity"/>
    <property type="evidence" value="ECO:0007669"/>
    <property type="project" value="InterPro"/>
</dbReference>
<dbReference type="InterPro" id="IPR005769">
    <property type="entry name" value="PhnE/PtxC"/>
</dbReference>
<evidence type="ECO:0000256" key="1">
    <source>
        <dbReference type="ARBA" id="ARBA00004651"/>
    </source>
</evidence>
<dbReference type="PROSITE" id="PS50928">
    <property type="entry name" value="ABC_TM1"/>
    <property type="match status" value="1"/>
</dbReference>
<keyword evidence="4 6" id="KW-1133">Transmembrane helix</keyword>
<sequence length="441" mass="48346">MNTATLKSGAVRQVNGKKTLSYALLAAVIAYFAYIFFAFDIAGLGQRASLENARTLVADSYSYKTHITKSNRGAGTLTAAIEGEKKGRYPDGSYPEWVDGNGTDAFVTLRDGTVVELTGKVVYYDVPDYGPIKITTRNSGIDLELPTADVPPFISASRNRVAITVPGGRINVTKSKTEIFRYFTGWEMFFFTLDSPFYGKSPAQLAYLASTAPRIDPNSSNLALMWDGFWNNAMWRHADVAWAIFETILMAFLGTIGAALIALPLAFLSAQNFTKNMVARFSMRRAFDFLRGVDGLIWTIILSRAFGPGPLTGALAILLTDTGTFGKMFSETLENVDEKQIEGIRSTGAKPLQRYRFGVLPQITPVFISQVLYYLESNTRSATVIGAIVGGGIGLLLTQAIITGKDWEEVTYYIVLIVLMVMMMDSLSGWLRSKLIGNKGS</sequence>
<dbReference type="Proteomes" id="UP000628017">
    <property type="component" value="Unassembled WGS sequence"/>
</dbReference>
<gene>
    <name evidence="8" type="primary">phnE</name>
    <name evidence="8" type="ORF">GCM10011498_17220</name>
</gene>
<evidence type="ECO:0000313" key="8">
    <source>
        <dbReference type="EMBL" id="GGA17200.1"/>
    </source>
</evidence>
<keyword evidence="3 6" id="KW-0812">Transmembrane</keyword>
<protein>
    <submittedName>
        <fullName evidence="8">Phosphonate ABC transporter, permease protein PhnE</fullName>
    </submittedName>
</protein>
<dbReference type="PANTHER" id="PTHR30043:SF9">
    <property type="entry name" value="PHOSPHONATES TRANSPORT SYSTEM PERMEASE PROTEIN"/>
    <property type="match status" value="1"/>
</dbReference>
<comment type="caution">
    <text evidence="8">The sequence shown here is derived from an EMBL/GenBank/DDBJ whole genome shotgun (WGS) entry which is preliminary data.</text>
</comment>
<keyword evidence="9" id="KW-1185">Reference proteome</keyword>
<evidence type="ECO:0000256" key="4">
    <source>
        <dbReference type="ARBA" id="ARBA00022989"/>
    </source>
</evidence>
<evidence type="ECO:0000256" key="2">
    <source>
        <dbReference type="ARBA" id="ARBA00022448"/>
    </source>
</evidence>
<dbReference type="EMBL" id="BMKA01000002">
    <property type="protein sequence ID" value="GGA17200.1"/>
    <property type="molecule type" value="Genomic_DNA"/>
</dbReference>
<comment type="subcellular location">
    <subcellularLocation>
        <location evidence="1 6">Cell membrane</location>
        <topology evidence="1 6">Multi-pass membrane protein</topology>
    </subcellularLocation>
</comment>
<proteinExistence type="inferred from homology"/>
<evidence type="ECO:0000256" key="3">
    <source>
        <dbReference type="ARBA" id="ARBA00022692"/>
    </source>
</evidence>
<dbReference type="AlphaFoldDB" id="A0A916QWS0"/>
<feature type="domain" description="ABC transmembrane type-1" evidence="7">
    <location>
        <begin position="244"/>
        <end position="428"/>
    </location>
</feature>
<keyword evidence="5 6" id="KW-0472">Membrane</keyword>
<dbReference type="RefSeq" id="WP_188673418.1">
    <property type="nucleotide sequence ID" value="NZ_BMKA01000002.1"/>
</dbReference>